<dbReference type="EMBL" id="JAEACU010000499">
    <property type="protein sequence ID" value="KAH7510514.1"/>
    <property type="molecule type" value="Genomic_DNA"/>
</dbReference>
<evidence type="ECO:0000313" key="2">
    <source>
        <dbReference type="Proteomes" id="UP000813462"/>
    </source>
</evidence>
<comment type="caution">
    <text evidence="1">The sequence shown here is derived from an EMBL/GenBank/DDBJ whole genome shotgun (WGS) entry which is preliminary data.</text>
</comment>
<gene>
    <name evidence="1" type="ORF">FEM48_ZijujUnG0120400</name>
</gene>
<dbReference type="Proteomes" id="UP000813462">
    <property type="component" value="Unassembled WGS sequence"/>
</dbReference>
<evidence type="ECO:0000313" key="1">
    <source>
        <dbReference type="EMBL" id="KAH7510514.1"/>
    </source>
</evidence>
<protein>
    <submittedName>
        <fullName evidence="1">Uncharacterized protein</fullName>
    </submittedName>
</protein>
<proteinExistence type="predicted"/>
<dbReference type="SUPFAM" id="SSF64484">
    <property type="entry name" value="beta and beta-prime subunits of DNA dependent RNA-polymerase"/>
    <property type="match status" value="1"/>
</dbReference>
<name>A0A978U7V0_ZIZJJ</name>
<accession>A0A978U7V0</accession>
<sequence length="92" mass="10398">MDTLFGIGIHGQPMKDGHNKAYKSFLDIIEGKEGSFCETLHGKHVDYSGHSVIVIVRQQLASDIGVARSKIHEKSWLYAKYFRKLCKGIPYC</sequence>
<dbReference type="AlphaFoldDB" id="A0A978U7V0"/>
<organism evidence="1 2">
    <name type="scientific">Ziziphus jujuba var. spinosa</name>
    <dbReference type="NCBI Taxonomy" id="714518"/>
    <lineage>
        <taxon>Eukaryota</taxon>
        <taxon>Viridiplantae</taxon>
        <taxon>Streptophyta</taxon>
        <taxon>Embryophyta</taxon>
        <taxon>Tracheophyta</taxon>
        <taxon>Spermatophyta</taxon>
        <taxon>Magnoliopsida</taxon>
        <taxon>eudicotyledons</taxon>
        <taxon>Gunneridae</taxon>
        <taxon>Pentapetalae</taxon>
        <taxon>rosids</taxon>
        <taxon>fabids</taxon>
        <taxon>Rosales</taxon>
        <taxon>Rhamnaceae</taxon>
        <taxon>Paliureae</taxon>
        <taxon>Ziziphus</taxon>
    </lineage>
</organism>
<reference evidence="1" key="1">
    <citation type="journal article" date="2021" name="Front. Plant Sci.">
        <title>Chromosome-Scale Genome Assembly for Chinese Sour Jujube and Insights Into Its Genome Evolution and Domestication Signature.</title>
        <authorList>
            <person name="Shen L.-Y."/>
            <person name="Luo H."/>
            <person name="Wang X.-L."/>
            <person name="Wang X.-M."/>
            <person name="Qiu X.-J."/>
            <person name="Liu H."/>
            <person name="Zhou S.-S."/>
            <person name="Jia K.-H."/>
            <person name="Nie S."/>
            <person name="Bao Y.-T."/>
            <person name="Zhang R.-G."/>
            <person name="Yun Q.-Z."/>
            <person name="Chai Y.-H."/>
            <person name="Lu J.-Y."/>
            <person name="Li Y."/>
            <person name="Zhao S.-W."/>
            <person name="Mao J.-F."/>
            <person name="Jia S.-G."/>
            <person name="Mao Y.-M."/>
        </authorList>
    </citation>
    <scope>NUCLEOTIDE SEQUENCE</scope>
    <source>
        <strain evidence="1">AT0</strain>
        <tissue evidence="1">Leaf</tissue>
    </source>
</reference>